<proteinExistence type="predicted"/>
<keyword evidence="2" id="KW-1185">Reference proteome</keyword>
<dbReference type="Proteomes" id="UP000198648">
    <property type="component" value="Unassembled WGS sequence"/>
</dbReference>
<dbReference type="STRING" id="1299341.SAMN05444005_10795"/>
<reference evidence="1 2" key="1">
    <citation type="submission" date="2016-10" db="EMBL/GenBank/DDBJ databases">
        <authorList>
            <person name="de Groot N.N."/>
        </authorList>
    </citation>
    <scope>NUCLEOTIDE SEQUENCE [LARGE SCALE GENOMIC DNA]</scope>
    <source>
        <strain evidence="1 2">DSM 27078</strain>
    </source>
</reference>
<accession>A0A1H9DMP2</accession>
<dbReference type="PROSITE" id="PS51257">
    <property type="entry name" value="PROKAR_LIPOPROTEIN"/>
    <property type="match status" value="1"/>
</dbReference>
<evidence type="ECO:0000313" key="2">
    <source>
        <dbReference type="Proteomes" id="UP000198648"/>
    </source>
</evidence>
<evidence type="ECO:0008006" key="3">
    <source>
        <dbReference type="Google" id="ProtNLM"/>
    </source>
</evidence>
<protein>
    <recommendedName>
        <fullName evidence="3">Lipoprotein</fullName>
    </recommendedName>
</protein>
<gene>
    <name evidence="1" type="ORF">SAMN05444005_10795</name>
</gene>
<organism evidence="1 2">
    <name type="scientific">Flavobacterium urocaniciphilum</name>
    <dbReference type="NCBI Taxonomy" id="1299341"/>
    <lineage>
        <taxon>Bacteria</taxon>
        <taxon>Pseudomonadati</taxon>
        <taxon>Bacteroidota</taxon>
        <taxon>Flavobacteriia</taxon>
        <taxon>Flavobacteriales</taxon>
        <taxon>Flavobacteriaceae</taxon>
        <taxon>Flavobacterium</taxon>
    </lineage>
</organism>
<dbReference type="AlphaFoldDB" id="A0A1H9DMP2"/>
<evidence type="ECO:0000313" key="1">
    <source>
        <dbReference type="EMBL" id="SEQ13978.1"/>
    </source>
</evidence>
<dbReference type="EMBL" id="FOEI01000007">
    <property type="protein sequence ID" value="SEQ13978.1"/>
    <property type="molecule type" value="Genomic_DNA"/>
</dbReference>
<sequence>MMKYFLSFVILLMSCDKKNQDSINVYLLKSRKRNLEGISLEKTEYYKINKNLDYLLPYTTYDSLNQSLIYASNFNYSLKDLHSEPIIKNEDIISLDTLNNLLVLNNKAGVKLLKMKPSRMHGEQFVMTLNNLPALNGHILNPHSSNGSTWISIQYDDFKTIKDTTLSQYKFSFFIGDGTSNRKGRKRIEFSKYPKLITAFKDSKRLVDNTQLCKEF</sequence>
<name>A0A1H9DMP2_9FLAO</name>